<dbReference type="RefSeq" id="WP_054358370.1">
    <property type="nucleotide sequence ID" value="NZ_LJYW01000001.1"/>
</dbReference>
<protein>
    <submittedName>
        <fullName evidence="2">Uncharacterized protein</fullName>
    </submittedName>
</protein>
<keyword evidence="3" id="KW-1185">Reference proteome</keyword>
<reference evidence="2 3" key="1">
    <citation type="submission" date="2015-09" db="EMBL/GenBank/DDBJ databases">
        <authorList>
            <person name="Jackson K.R."/>
            <person name="Lunt B.L."/>
            <person name="Fisher J.N.B."/>
            <person name="Gardner A.V."/>
            <person name="Bailey M.E."/>
            <person name="Deus L.M."/>
            <person name="Earl A.S."/>
            <person name="Gibby P.D."/>
            <person name="Hartmann K.A."/>
            <person name="Liu J.E."/>
            <person name="Manci A.M."/>
            <person name="Nielsen D.A."/>
            <person name="Solomon M.B."/>
            <person name="Breakwell D.P."/>
            <person name="Burnett S.H."/>
            <person name="Grose J.H."/>
        </authorList>
    </citation>
    <scope>NUCLEOTIDE SEQUENCE [LARGE SCALE GENOMIC DNA]</scope>
    <source>
        <strain evidence="2 3">16</strain>
    </source>
</reference>
<feature type="region of interest" description="Disordered" evidence="1">
    <location>
        <begin position="1"/>
        <end position="46"/>
    </location>
</feature>
<evidence type="ECO:0000313" key="3">
    <source>
        <dbReference type="Proteomes" id="UP000048984"/>
    </source>
</evidence>
<proteinExistence type="predicted"/>
<sequence>MRRKEPLYRSVNTRTHGVRHPSGEYRWSRRRDDHTGQGAMHGKTRRGRDYTPLFRFLLSHVGDDWDAVHAEAVSRLDSPEPIFWIVALTESERKPIVLTGESTFFSGLYVDDANRLALVDPDLRIERLKPGCACCTHTFNGKPFVLKYQDDPV</sequence>
<organism evidence="2 3">
    <name type="scientific">Prosthecodimorpha hirschii</name>
    <dbReference type="NCBI Taxonomy" id="665126"/>
    <lineage>
        <taxon>Bacteria</taxon>
        <taxon>Pseudomonadati</taxon>
        <taxon>Pseudomonadota</taxon>
        <taxon>Alphaproteobacteria</taxon>
        <taxon>Hyphomicrobiales</taxon>
        <taxon>Ancalomicrobiaceae</taxon>
        <taxon>Prosthecodimorpha</taxon>
    </lineage>
</organism>
<dbReference type="Proteomes" id="UP000048984">
    <property type="component" value="Unassembled WGS sequence"/>
</dbReference>
<feature type="compositionally biased region" description="Basic and acidic residues" evidence="1">
    <location>
        <begin position="21"/>
        <end position="35"/>
    </location>
</feature>
<name>A0A0P6VLU7_9HYPH</name>
<dbReference type="AlphaFoldDB" id="A0A0P6VLU7"/>
<accession>A0A0P6VLU7</accession>
<comment type="caution">
    <text evidence="2">The sequence shown here is derived from an EMBL/GenBank/DDBJ whole genome shotgun (WGS) entry which is preliminary data.</text>
</comment>
<evidence type="ECO:0000256" key="1">
    <source>
        <dbReference type="SAM" id="MobiDB-lite"/>
    </source>
</evidence>
<gene>
    <name evidence="2" type="ORF">ABB55_08160</name>
</gene>
<dbReference type="STRING" id="665126.ABB55_08160"/>
<evidence type="ECO:0000313" key="2">
    <source>
        <dbReference type="EMBL" id="KPL52207.1"/>
    </source>
</evidence>
<dbReference type="EMBL" id="LJYW01000001">
    <property type="protein sequence ID" value="KPL52207.1"/>
    <property type="molecule type" value="Genomic_DNA"/>
</dbReference>
<reference evidence="2 3" key="2">
    <citation type="submission" date="2015-10" db="EMBL/GenBank/DDBJ databases">
        <title>Draft Genome Sequence of Prosthecomicrobium hirschii ATCC 27832.</title>
        <authorList>
            <person name="Daniel J."/>
            <person name="Givan S.A."/>
            <person name="Brun Y.V."/>
            <person name="Brown P.J."/>
        </authorList>
    </citation>
    <scope>NUCLEOTIDE SEQUENCE [LARGE SCALE GENOMIC DNA]</scope>
    <source>
        <strain evidence="2 3">16</strain>
    </source>
</reference>